<evidence type="ECO:0000313" key="4">
    <source>
        <dbReference type="EMBL" id="VEH95444.1"/>
    </source>
</evidence>
<dbReference type="AlphaFoldDB" id="A0A448NML8"/>
<dbReference type="Pfam" id="PF13098">
    <property type="entry name" value="Thioredoxin_2"/>
    <property type="match status" value="1"/>
</dbReference>
<dbReference type="STRING" id="266748.HY04_02305"/>
<dbReference type="OrthoDB" id="9811036at2"/>
<sequence length="160" mass="18069">MNSANSYQSSFFLVLLLCSMMAFSQTKSHPLESIGQMQKTERRNLVVFLHTDWCNYCKGMENSTFKNKNVQDLLTNNFYFAELNGEEKQDINFSGAIFKYQPTGVKTGFHELAASLGNIDGQVSYPSLVILSPENEIIFQLNGFMSAKEIIEVLTKINKG</sequence>
<dbReference type="Proteomes" id="UP000270036">
    <property type="component" value="Chromosome"/>
</dbReference>
<evidence type="ECO:0000313" key="5">
    <source>
        <dbReference type="Proteomes" id="UP000028349"/>
    </source>
</evidence>
<dbReference type="Gene3D" id="3.40.30.10">
    <property type="entry name" value="Glutaredoxin"/>
    <property type="match status" value="1"/>
</dbReference>
<dbReference type="InterPro" id="IPR036249">
    <property type="entry name" value="Thioredoxin-like_sf"/>
</dbReference>
<dbReference type="KEGG" id="cant:NCTC13489_00166"/>
<dbReference type="EMBL" id="JPEP01000001">
    <property type="protein sequence ID" value="KEY20075.1"/>
    <property type="molecule type" value="Genomic_DNA"/>
</dbReference>
<protein>
    <submittedName>
        <fullName evidence="4">Thioredoxin-related protein</fullName>
    </submittedName>
</protein>
<gene>
    <name evidence="3" type="ORF">HY04_02305</name>
    <name evidence="4" type="ORF">NCTC13489_00166</name>
</gene>
<organism evidence="4 6">
    <name type="scientific">Kaistella antarctica</name>
    <dbReference type="NCBI Taxonomy" id="266748"/>
    <lineage>
        <taxon>Bacteria</taxon>
        <taxon>Pseudomonadati</taxon>
        <taxon>Bacteroidota</taxon>
        <taxon>Flavobacteriia</taxon>
        <taxon>Flavobacteriales</taxon>
        <taxon>Weeksellaceae</taxon>
        <taxon>Chryseobacterium group</taxon>
        <taxon>Kaistella</taxon>
    </lineage>
</organism>
<proteinExistence type="predicted"/>
<name>A0A448NML8_9FLAO</name>
<feature type="signal peptide" evidence="1">
    <location>
        <begin position="1"/>
        <end position="24"/>
    </location>
</feature>
<accession>A0A448NML8</accession>
<feature type="domain" description="Thioredoxin-like fold" evidence="2">
    <location>
        <begin position="40"/>
        <end position="154"/>
    </location>
</feature>
<feature type="chain" id="PRO_5019251048" evidence="1">
    <location>
        <begin position="25"/>
        <end position="160"/>
    </location>
</feature>
<evidence type="ECO:0000313" key="6">
    <source>
        <dbReference type="Proteomes" id="UP000270036"/>
    </source>
</evidence>
<evidence type="ECO:0000313" key="3">
    <source>
        <dbReference type="EMBL" id="KEY20075.1"/>
    </source>
</evidence>
<keyword evidence="1" id="KW-0732">Signal</keyword>
<evidence type="ECO:0000256" key="1">
    <source>
        <dbReference type="SAM" id="SignalP"/>
    </source>
</evidence>
<evidence type="ECO:0000259" key="2">
    <source>
        <dbReference type="Pfam" id="PF13098"/>
    </source>
</evidence>
<dbReference type="EMBL" id="LR134441">
    <property type="protein sequence ID" value="VEH95444.1"/>
    <property type="molecule type" value="Genomic_DNA"/>
</dbReference>
<dbReference type="SUPFAM" id="SSF52833">
    <property type="entry name" value="Thioredoxin-like"/>
    <property type="match status" value="1"/>
</dbReference>
<reference evidence="4 6" key="2">
    <citation type="submission" date="2018-12" db="EMBL/GenBank/DDBJ databases">
        <authorList>
            <consortium name="Pathogen Informatics"/>
        </authorList>
    </citation>
    <scope>NUCLEOTIDE SEQUENCE [LARGE SCALE GENOMIC DNA]</scope>
    <source>
        <strain evidence="4 6">NCTC13489</strain>
    </source>
</reference>
<reference evidence="3 5" key="1">
    <citation type="submission" date="2014-07" db="EMBL/GenBank/DDBJ databases">
        <authorList>
            <person name="Pisani N.G."/>
            <person name="Newman J.D."/>
        </authorList>
    </citation>
    <scope>NUCLEOTIDE SEQUENCE [LARGE SCALE GENOMIC DNA]</scope>
    <source>
        <strain evidence="3 5">LMG 24720</strain>
    </source>
</reference>
<keyword evidence="5" id="KW-1185">Reference proteome</keyword>
<dbReference type="InterPro" id="IPR012336">
    <property type="entry name" value="Thioredoxin-like_fold"/>
</dbReference>
<dbReference type="Proteomes" id="UP000028349">
    <property type="component" value="Unassembled WGS sequence"/>
</dbReference>